<evidence type="ECO:0000256" key="5">
    <source>
        <dbReference type="SAM" id="MobiDB-lite"/>
    </source>
</evidence>
<keyword evidence="2" id="KW-0853">WD repeat</keyword>
<keyword evidence="7" id="KW-1185">Reference proteome</keyword>
<evidence type="ECO:0008006" key="8">
    <source>
        <dbReference type="Google" id="ProtNLM"/>
    </source>
</evidence>
<evidence type="ECO:0000256" key="1">
    <source>
        <dbReference type="ARBA" id="ARBA00004123"/>
    </source>
</evidence>
<dbReference type="InterPro" id="IPR037867">
    <property type="entry name" value="Swd2/WDR82"/>
</dbReference>
<comment type="subcellular location">
    <subcellularLocation>
        <location evidence="1">Nucleus</location>
    </subcellularLocation>
</comment>
<dbReference type="InParanoid" id="A0A0G4F810"/>
<proteinExistence type="predicted"/>
<evidence type="ECO:0000313" key="6">
    <source>
        <dbReference type="EMBL" id="CEM08412.1"/>
    </source>
</evidence>
<dbReference type="Proteomes" id="UP000041254">
    <property type="component" value="Unassembled WGS sequence"/>
</dbReference>
<dbReference type="VEuPathDB" id="CryptoDB:Vbra_14607"/>
<dbReference type="OrthoDB" id="27537at2759"/>
<protein>
    <recommendedName>
        <fullName evidence="8">Anaphase-promoting complex subunit 4 WD40 domain-containing protein</fullName>
    </recommendedName>
</protein>
<dbReference type="PANTHER" id="PTHR19861:SF0">
    <property type="entry name" value="WD REPEAT-CONTAINING PROTEIN 82"/>
    <property type="match status" value="1"/>
</dbReference>
<dbReference type="SUPFAM" id="SSF50978">
    <property type="entry name" value="WD40 repeat-like"/>
    <property type="match status" value="1"/>
</dbReference>
<organism evidence="6 7">
    <name type="scientific">Vitrella brassicaformis (strain CCMP3155)</name>
    <dbReference type="NCBI Taxonomy" id="1169540"/>
    <lineage>
        <taxon>Eukaryota</taxon>
        <taxon>Sar</taxon>
        <taxon>Alveolata</taxon>
        <taxon>Colpodellida</taxon>
        <taxon>Vitrellaceae</taxon>
        <taxon>Vitrella</taxon>
    </lineage>
</organism>
<dbReference type="InterPro" id="IPR015943">
    <property type="entry name" value="WD40/YVTN_repeat-like_dom_sf"/>
</dbReference>
<dbReference type="EMBL" id="CDMY01000385">
    <property type="protein sequence ID" value="CEM08412.1"/>
    <property type="molecule type" value="Genomic_DNA"/>
</dbReference>
<reference evidence="6 7" key="1">
    <citation type="submission" date="2014-11" db="EMBL/GenBank/DDBJ databases">
        <authorList>
            <person name="Zhu J."/>
            <person name="Qi W."/>
            <person name="Song R."/>
        </authorList>
    </citation>
    <scope>NUCLEOTIDE SEQUENCE [LARGE SCALE GENOMIC DNA]</scope>
</reference>
<gene>
    <name evidence="6" type="ORF">Vbra_14607</name>
</gene>
<feature type="region of interest" description="Disordered" evidence="5">
    <location>
        <begin position="353"/>
        <end position="382"/>
    </location>
</feature>
<dbReference type="Gene3D" id="2.130.10.10">
    <property type="entry name" value="YVTN repeat-like/Quinoprotein amine dehydrogenase"/>
    <property type="match status" value="1"/>
</dbReference>
<feature type="region of interest" description="Disordered" evidence="5">
    <location>
        <begin position="284"/>
        <end position="322"/>
    </location>
</feature>
<feature type="compositionally biased region" description="Basic and acidic residues" evidence="5">
    <location>
        <begin position="353"/>
        <end position="364"/>
    </location>
</feature>
<dbReference type="AlphaFoldDB" id="A0A0G4F810"/>
<accession>A0A0G4F810</accession>
<keyword evidence="3" id="KW-0677">Repeat</keyword>
<evidence type="ECO:0000313" key="7">
    <source>
        <dbReference type="Proteomes" id="UP000041254"/>
    </source>
</evidence>
<dbReference type="GO" id="GO:0003682">
    <property type="term" value="F:chromatin binding"/>
    <property type="evidence" value="ECO:0007669"/>
    <property type="project" value="TreeGrafter"/>
</dbReference>
<sequence length="439" mass="48543">MDVDGLEKKPPRPSDYRFYRKFLDNDLRLNSLSWCPHDSQLLVSSSDDDTAHTYKVRINKDDDGDTTLDMVSAQTLQSKKHGVQLLQFIPREKEVTIMATKTMHTPSQKGQKEAHSVRVWNIQENRYLRCCWIDNGYKDQFWCTSLSVSEDGYFAAGDVTGEVHIGKYTNDRLVGKIHKGGSDLAWTDRSSIVAVHPSRVPEAGPIAAGYPGDHRLELHDLRRMGVAHSCVDKVDLSPYLHNGEKMAGLTFSPVSLDLAVSTSRHRVLLINMLETDPTSSMVEYTVPEERETVPRCPSSTTRSKSPSRGSRSDSVPAGSPERTHAWIQRPCFDAGGYVLMKGHPDGRIRWFDASRGGGTDRGDDNGENGGDAEMATDGHDDHGQANGVLPTFGPYLGAMQQRLEDVPACIVWNPAVSLIAAAATRLGVWHAGLEDEDDD</sequence>
<feature type="compositionally biased region" description="Low complexity" evidence="5">
    <location>
        <begin position="294"/>
        <end position="316"/>
    </location>
</feature>
<evidence type="ECO:0000256" key="2">
    <source>
        <dbReference type="ARBA" id="ARBA00022574"/>
    </source>
</evidence>
<name>A0A0G4F810_VITBC</name>
<dbReference type="PANTHER" id="PTHR19861">
    <property type="entry name" value="WD40 REPEAT PROTEIN SWD2"/>
    <property type="match status" value="1"/>
</dbReference>
<evidence type="ECO:0000256" key="4">
    <source>
        <dbReference type="ARBA" id="ARBA00023242"/>
    </source>
</evidence>
<dbReference type="GO" id="GO:0048188">
    <property type="term" value="C:Set1C/COMPASS complex"/>
    <property type="evidence" value="ECO:0007669"/>
    <property type="project" value="TreeGrafter"/>
</dbReference>
<keyword evidence="4" id="KW-0539">Nucleus</keyword>
<dbReference type="InterPro" id="IPR036322">
    <property type="entry name" value="WD40_repeat_dom_sf"/>
</dbReference>
<evidence type="ECO:0000256" key="3">
    <source>
        <dbReference type="ARBA" id="ARBA00022737"/>
    </source>
</evidence>